<gene>
    <name evidence="1" type="ORF">L6452_37649</name>
</gene>
<comment type="caution">
    <text evidence="1">The sequence shown here is derived from an EMBL/GenBank/DDBJ whole genome shotgun (WGS) entry which is preliminary data.</text>
</comment>
<proteinExistence type="predicted"/>
<protein>
    <submittedName>
        <fullName evidence="1">Uncharacterized protein</fullName>
    </submittedName>
</protein>
<evidence type="ECO:0000313" key="1">
    <source>
        <dbReference type="EMBL" id="KAI3678361.1"/>
    </source>
</evidence>
<dbReference type="Proteomes" id="UP001055879">
    <property type="component" value="Linkage Group LG14"/>
</dbReference>
<reference evidence="1 2" key="2">
    <citation type="journal article" date="2022" name="Mol. Ecol. Resour.">
        <title>The genomes of chicory, endive, great burdock and yacon provide insights into Asteraceae paleo-polyploidization history and plant inulin production.</title>
        <authorList>
            <person name="Fan W."/>
            <person name="Wang S."/>
            <person name="Wang H."/>
            <person name="Wang A."/>
            <person name="Jiang F."/>
            <person name="Liu H."/>
            <person name="Zhao H."/>
            <person name="Xu D."/>
            <person name="Zhang Y."/>
        </authorList>
    </citation>
    <scope>NUCLEOTIDE SEQUENCE [LARGE SCALE GENOMIC DNA]</scope>
    <source>
        <strain evidence="2">cv. Niubang</strain>
    </source>
</reference>
<dbReference type="EMBL" id="CM042060">
    <property type="protein sequence ID" value="KAI3678361.1"/>
    <property type="molecule type" value="Genomic_DNA"/>
</dbReference>
<accession>A0ACB8Y480</accession>
<sequence length="91" mass="10523">MIFKLGFYDDLTDANVFRTGKSTLLNHCLFSTIVYPDTFSIEGVWLAIVFVFLGYSIKARQLPYKWSTRAGPRIDCLRDYPLELPLPLCNR</sequence>
<reference evidence="2" key="1">
    <citation type="journal article" date="2022" name="Mol. Ecol. Resour.">
        <title>The genomes of chicory, endive, great burdock and yacon provide insights into Asteraceae palaeo-polyploidization history and plant inulin production.</title>
        <authorList>
            <person name="Fan W."/>
            <person name="Wang S."/>
            <person name="Wang H."/>
            <person name="Wang A."/>
            <person name="Jiang F."/>
            <person name="Liu H."/>
            <person name="Zhao H."/>
            <person name="Xu D."/>
            <person name="Zhang Y."/>
        </authorList>
    </citation>
    <scope>NUCLEOTIDE SEQUENCE [LARGE SCALE GENOMIC DNA]</scope>
    <source>
        <strain evidence="2">cv. Niubang</strain>
    </source>
</reference>
<evidence type="ECO:0000313" key="2">
    <source>
        <dbReference type="Proteomes" id="UP001055879"/>
    </source>
</evidence>
<organism evidence="1 2">
    <name type="scientific">Arctium lappa</name>
    <name type="common">Greater burdock</name>
    <name type="synonym">Lappa major</name>
    <dbReference type="NCBI Taxonomy" id="4217"/>
    <lineage>
        <taxon>Eukaryota</taxon>
        <taxon>Viridiplantae</taxon>
        <taxon>Streptophyta</taxon>
        <taxon>Embryophyta</taxon>
        <taxon>Tracheophyta</taxon>
        <taxon>Spermatophyta</taxon>
        <taxon>Magnoliopsida</taxon>
        <taxon>eudicotyledons</taxon>
        <taxon>Gunneridae</taxon>
        <taxon>Pentapetalae</taxon>
        <taxon>asterids</taxon>
        <taxon>campanulids</taxon>
        <taxon>Asterales</taxon>
        <taxon>Asteraceae</taxon>
        <taxon>Carduoideae</taxon>
        <taxon>Cardueae</taxon>
        <taxon>Arctiinae</taxon>
        <taxon>Arctium</taxon>
    </lineage>
</organism>
<keyword evidence="2" id="KW-1185">Reference proteome</keyword>
<name>A0ACB8Y480_ARCLA</name>